<keyword evidence="2" id="KW-1185">Reference proteome</keyword>
<dbReference type="Proteomes" id="UP001150581">
    <property type="component" value="Unassembled WGS sequence"/>
</dbReference>
<comment type="caution">
    <text evidence="1">The sequence shown here is derived from an EMBL/GenBank/DDBJ whole genome shotgun (WGS) entry which is preliminary data.</text>
</comment>
<proteinExistence type="predicted"/>
<evidence type="ECO:0000313" key="2">
    <source>
        <dbReference type="Proteomes" id="UP001150581"/>
    </source>
</evidence>
<reference evidence="1" key="1">
    <citation type="submission" date="2022-07" db="EMBL/GenBank/DDBJ databases">
        <title>Phylogenomic reconstructions and comparative analyses of Kickxellomycotina fungi.</title>
        <authorList>
            <person name="Reynolds N.K."/>
            <person name="Stajich J.E."/>
            <person name="Barry K."/>
            <person name="Grigoriev I.V."/>
            <person name="Crous P."/>
            <person name="Smith M.E."/>
        </authorList>
    </citation>
    <scope>NUCLEOTIDE SEQUENCE</scope>
    <source>
        <strain evidence="1">Benny 63K</strain>
    </source>
</reference>
<dbReference type="EMBL" id="JANBPG010000188">
    <property type="protein sequence ID" value="KAJ1899018.1"/>
    <property type="molecule type" value="Genomic_DNA"/>
</dbReference>
<gene>
    <name evidence="1" type="ORF">LPJ66_002385</name>
</gene>
<evidence type="ECO:0000313" key="1">
    <source>
        <dbReference type="EMBL" id="KAJ1899018.1"/>
    </source>
</evidence>
<accession>A0ACC1IQJ9</accession>
<name>A0ACC1IQJ9_9FUNG</name>
<sequence>MLCKSYRRLSPLAQASSALTSLSARRTFVTNATKGSAAWKLGRLNHVAIAVPDMEQASLFWRDVMQADRVSESVAMPEHGVYTVFVELGNTKIELLHPHGEKSPIAGFLAKNKSGGIHHICLDVPDIKAAIASLKESGVRALSEEPKIGAHNLPVVFLHPKDCGGVLCGTYNALASFCPQARSHRPHKNAHPLTSRPAGMHMAPNAAVASSSLEPDCSRPSKPLANLQGGASASDAATTLETLSSSSAWAAAVVVPKEKRPWNQVLRRMVQRSRAAHDPLMSPSTKDFDSFAHSVARRAECGLLESIGDAIASPLPRSETHMVGVKADCDLEDQGEGAAQGDARSSYASQLFSGKMNESGDVADPALCNSSVCGLAVSEPSRSRAVPLAIPNIAVPARLGDNLVIMSCSLNEIAISEAGSSPASSIALGSMLLPRTIKMIRHRILACETLEGISVQYGIQISQLKRLNRIWNSSDIATRDHLYIPLRMCSPKFSVAYIEYANAAHQPEMEIRHGPGTSPPYIDLIEVALDPAPCPSPPEHPSGPVHLHPARKQWWPLVTYESIQRHFSFVM</sequence>
<protein>
    <submittedName>
        <fullName evidence="1">Uncharacterized protein</fullName>
    </submittedName>
</protein>
<organism evidence="1 2">
    <name type="scientific">Kickxella alabastrina</name>
    <dbReference type="NCBI Taxonomy" id="61397"/>
    <lineage>
        <taxon>Eukaryota</taxon>
        <taxon>Fungi</taxon>
        <taxon>Fungi incertae sedis</taxon>
        <taxon>Zoopagomycota</taxon>
        <taxon>Kickxellomycotina</taxon>
        <taxon>Kickxellomycetes</taxon>
        <taxon>Kickxellales</taxon>
        <taxon>Kickxellaceae</taxon>
        <taxon>Kickxella</taxon>
    </lineage>
</organism>